<evidence type="ECO:0000313" key="1">
    <source>
        <dbReference type="EMBL" id="ROO26638.1"/>
    </source>
</evidence>
<sequence>MPSDQQGPLADKLLAPETFPKVLEDSKQLVANEIDKKNIALRTAFNMVRRAKPDLIDRAMNALLPEFVSALEPFYADAQAKPDTSFREHLVNNKDAAASALLSVSDRRVKDADNKIVESGYQKLRGRAHKEVMAAMPGVADVMSRYA</sequence>
<accession>A0A423PM25</accession>
<dbReference type="Pfam" id="PF21893">
    <property type="entry name" value="DUF6918"/>
    <property type="match status" value="1"/>
</dbReference>
<protein>
    <submittedName>
        <fullName evidence="1">Uncharacterized protein</fullName>
    </submittedName>
</protein>
<evidence type="ECO:0000313" key="2">
    <source>
        <dbReference type="Proteomes" id="UP000285310"/>
    </source>
</evidence>
<dbReference type="InterPro" id="IPR054211">
    <property type="entry name" value="DUF6918"/>
</dbReference>
<proteinExistence type="predicted"/>
<dbReference type="RefSeq" id="WP_123658657.1">
    <property type="nucleotide sequence ID" value="NZ_AYKG01000034.1"/>
</dbReference>
<dbReference type="EMBL" id="AYKG01000034">
    <property type="protein sequence ID" value="ROO26638.1"/>
    <property type="molecule type" value="Genomic_DNA"/>
</dbReference>
<name>A0A423PM25_9GAMM</name>
<dbReference type="Proteomes" id="UP000285310">
    <property type="component" value="Unassembled WGS sequence"/>
</dbReference>
<comment type="caution">
    <text evidence="1">The sequence shown here is derived from an EMBL/GenBank/DDBJ whole genome shotgun (WGS) entry which is preliminary data.</text>
</comment>
<dbReference type="AlphaFoldDB" id="A0A423PM25"/>
<gene>
    <name evidence="1" type="ORF">SAJA_10850</name>
</gene>
<dbReference type="InParanoid" id="A0A423PM25"/>
<keyword evidence="2" id="KW-1185">Reference proteome</keyword>
<organism evidence="1 2">
    <name type="scientific">Salinisphaera japonica YTM-1</name>
    <dbReference type="NCBI Taxonomy" id="1209778"/>
    <lineage>
        <taxon>Bacteria</taxon>
        <taxon>Pseudomonadati</taxon>
        <taxon>Pseudomonadota</taxon>
        <taxon>Gammaproteobacteria</taxon>
        <taxon>Salinisphaerales</taxon>
        <taxon>Salinisphaeraceae</taxon>
        <taxon>Salinisphaera</taxon>
    </lineage>
</organism>
<dbReference type="OrthoDB" id="7061756at2"/>
<reference evidence="1 2" key="1">
    <citation type="submission" date="2013-10" db="EMBL/GenBank/DDBJ databases">
        <title>Salinisphaera japonica YTM-1 Genome Sequencing.</title>
        <authorList>
            <person name="Lai Q."/>
            <person name="Li C."/>
            <person name="Shao Z."/>
        </authorList>
    </citation>
    <scope>NUCLEOTIDE SEQUENCE [LARGE SCALE GENOMIC DNA]</scope>
    <source>
        <strain evidence="1 2">YTM-1</strain>
    </source>
</reference>